<sequence length="297" mass="32407">MPLQREPAIAAGTPYHLLARTPAHRWWRPLVGVLLVTALSVLFAVLLYGAALGFAAVVGARTDPELGFADPLWMFVVGFVTVAGLLPAVLLTARIVQRRPAGTLSSVQGRLRWRWMLECARWAVLCQVLVLAVGLVRGDQWAGATWPGWRTYLTVLALAVLVVPFQAAAEEYLFRGWFLQAFASWIRTPWPGAVVASIMFVALHDYSDPLVIVDLFVFAMALCWLSIRTGGLEAAVALHVVNNVASAAFEATRGVPNLDQSGAYSLWEVLPTIAVTLAYAWWIDRRAARSGIATTTA</sequence>
<feature type="transmembrane region" description="Helical" evidence="1">
    <location>
        <begin position="72"/>
        <end position="93"/>
    </location>
</feature>
<organism evidence="3 4">
    <name type="scientific">Saccharopolyspora halophila</name>
    <dbReference type="NCBI Taxonomy" id="405551"/>
    <lineage>
        <taxon>Bacteria</taxon>
        <taxon>Bacillati</taxon>
        <taxon>Actinomycetota</taxon>
        <taxon>Actinomycetes</taxon>
        <taxon>Pseudonocardiales</taxon>
        <taxon>Pseudonocardiaceae</taxon>
        <taxon>Saccharopolyspora</taxon>
    </lineage>
</organism>
<evidence type="ECO:0000313" key="4">
    <source>
        <dbReference type="Proteomes" id="UP001501218"/>
    </source>
</evidence>
<comment type="caution">
    <text evidence="3">The sequence shown here is derived from an EMBL/GenBank/DDBJ whole genome shotgun (WGS) entry which is preliminary data.</text>
</comment>
<accession>A0ABN3GXJ4</accession>
<dbReference type="EMBL" id="BAAARA010000024">
    <property type="protein sequence ID" value="GAA2363635.1"/>
    <property type="molecule type" value="Genomic_DNA"/>
</dbReference>
<dbReference type="Proteomes" id="UP001501218">
    <property type="component" value="Unassembled WGS sequence"/>
</dbReference>
<feature type="transmembrane region" description="Helical" evidence="1">
    <location>
        <begin position="149"/>
        <end position="169"/>
    </location>
</feature>
<dbReference type="InterPro" id="IPR003675">
    <property type="entry name" value="Rce1/LyrA-like_dom"/>
</dbReference>
<evidence type="ECO:0000256" key="1">
    <source>
        <dbReference type="SAM" id="Phobius"/>
    </source>
</evidence>
<keyword evidence="3" id="KW-0378">Hydrolase</keyword>
<dbReference type="GO" id="GO:0008237">
    <property type="term" value="F:metallopeptidase activity"/>
    <property type="evidence" value="ECO:0007669"/>
    <property type="project" value="UniProtKB-KW"/>
</dbReference>
<feature type="domain" description="CAAX prenyl protease 2/Lysostaphin resistance protein A-like" evidence="2">
    <location>
        <begin position="155"/>
        <end position="244"/>
    </location>
</feature>
<evidence type="ECO:0000259" key="2">
    <source>
        <dbReference type="Pfam" id="PF02517"/>
    </source>
</evidence>
<feature type="transmembrane region" description="Helical" evidence="1">
    <location>
        <begin position="30"/>
        <end position="60"/>
    </location>
</feature>
<keyword evidence="4" id="KW-1185">Reference proteome</keyword>
<feature type="transmembrane region" description="Helical" evidence="1">
    <location>
        <begin position="209"/>
        <end position="227"/>
    </location>
</feature>
<keyword evidence="1" id="KW-1133">Transmembrane helix</keyword>
<keyword evidence="3" id="KW-0482">Metalloprotease</keyword>
<feature type="transmembrane region" description="Helical" evidence="1">
    <location>
        <begin position="264"/>
        <end position="282"/>
    </location>
</feature>
<evidence type="ECO:0000313" key="3">
    <source>
        <dbReference type="EMBL" id="GAA2363635.1"/>
    </source>
</evidence>
<dbReference type="Pfam" id="PF02517">
    <property type="entry name" value="Rce1-like"/>
    <property type="match status" value="1"/>
</dbReference>
<proteinExistence type="predicted"/>
<reference evidence="3 4" key="1">
    <citation type="journal article" date="2019" name="Int. J. Syst. Evol. Microbiol.">
        <title>The Global Catalogue of Microorganisms (GCM) 10K type strain sequencing project: providing services to taxonomists for standard genome sequencing and annotation.</title>
        <authorList>
            <consortium name="The Broad Institute Genomics Platform"/>
            <consortium name="The Broad Institute Genome Sequencing Center for Infectious Disease"/>
            <person name="Wu L."/>
            <person name="Ma J."/>
        </authorList>
    </citation>
    <scope>NUCLEOTIDE SEQUENCE [LARGE SCALE GENOMIC DNA]</scope>
    <source>
        <strain evidence="3 4">JCM 16221</strain>
    </source>
</reference>
<feature type="transmembrane region" description="Helical" evidence="1">
    <location>
        <begin position="181"/>
        <end position="203"/>
    </location>
</feature>
<keyword evidence="1" id="KW-0472">Membrane</keyword>
<name>A0ABN3GXJ4_9PSEU</name>
<keyword evidence="1" id="KW-0812">Transmembrane</keyword>
<gene>
    <name evidence="3" type="ORF">GCM10009854_49220</name>
</gene>
<protein>
    <submittedName>
        <fullName evidence="3">CPBP family intramembrane metalloprotease</fullName>
    </submittedName>
</protein>
<keyword evidence="3" id="KW-0645">Protease</keyword>